<dbReference type="AlphaFoldDB" id="A0A4R4D2B0"/>
<dbReference type="InterPro" id="IPR025263">
    <property type="entry name" value="YhdP_central"/>
</dbReference>
<sequence length="1201" mass="124464">MSAAEGQAPPARRRGPAWRWGQRLATAVVFLLVAALLGTGVLAWRLAQRPLDLPQLARRIEAAVNARPDGPRLSIGEAAIAWEGFHGGTAAPLAIRLRDVTLRTGDATAELPEASVTLSVLALLRGGVAPATIELRRPRLHATLTEGGIALGLDRAAPVEGTAAAEADLATVLAGLMRPASEADALAALRRIRVNGGEAVLADPSAGLTWTLLEPQIDLRRADDGGLAGSGTAVLRAGAVSVPVRLSGQASGTPMRLSASLLLPALRPAELAAFWPPLAPLAVLDAPVTLAAQAEFDAAVRPDRMQARLEAGAGVLALAPGQRLPLAGLAATVEGNSRALTVRQAELRLPGQGAQPGPVLTAQGEVQRGDGGWQARLDLAAGPVQAATLPGLWPEGLAPPARAAVLRALPAGLLRTARARLEVTLPPELDGLRLDAATLDLAVAQAVFAVNGSRVPTEALALSASYRPEALHLDRLSLRLPAAQPGTGPLLQAEGSAALRDGAWQVSGSAKLDAVSAADLPGYWPAGIGGNARSWITQNLTAGRIRNGQWTAAAELPATLDAIRLTALSGSLEASDVSVHWLRPVPPVQGTGGTVEFGLTEVVLRGGGGRQMLPDGKPSGLEVKEATVRFSGLDTEPGTADIAVQLAGPLADAFVILKHPRLKLFEKRPLEVQATAGQAEARLAIGFPLWADLPIELLKIRGTAKVTDARLVGAVLDRDLDRAAVDVAVDTDGLKLSGGGQWLGAAVRLGLDMDFRTGRESQVIERGTLTGRLQAARLPEIGFDPGRTVEGPVALDAKYERRRNGQGSVGLRADLRDAWMGVEALHWNKAPGAPGLVEASLRLQGDSLAAAEGLRLDAADLSLRGRAAFGPGSRLERVEVAEGSLGASRFVGDVRRPEREGGPWRAALRGPLLDLKPLLGPPAQPARPAAAAESGPPLQLDLRFDRVTMGEGRNLLAVQGSARTDARGVVREARASGRTGLAPGQGEFEGSLLPQGQARHLRLSAADGGALLHALDVADAIQGGRLTVNASYAEPVPGAALSGTAELDQFVLRDAPAMAKLLQGMTLYGLVDALRGGSGLVFTRLVAPFSLSPGTVMLSDARAFSSSLGLTAKGQIHRDRRVAAVEGTIVPAYMFNTLLGHLPIIGRLFSPETGGGVFAATYRVQGPLDDPQVTVNPLAALTPGFLRGLFGLGSGGEAPGR</sequence>
<dbReference type="OrthoDB" id="7161641at2"/>
<protein>
    <recommendedName>
        <fullName evidence="2">YhdP central domain-containing protein</fullName>
    </recommendedName>
</protein>
<dbReference type="EMBL" id="SKBM01000047">
    <property type="protein sequence ID" value="TCZ52736.1"/>
    <property type="molecule type" value="Genomic_DNA"/>
</dbReference>
<keyword evidence="4" id="KW-1185">Reference proteome</keyword>
<evidence type="ECO:0000313" key="3">
    <source>
        <dbReference type="EMBL" id="TCZ52736.1"/>
    </source>
</evidence>
<feature type="compositionally biased region" description="Low complexity" evidence="1">
    <location>
        <begin position="926"/>
        <end position="937"/>
    </location>
</feature>
<evidence type="ECO:0000256" key="1">
    <source>
        <dbReference type="SAM" id="MobiDB-lite"/>
    </source>
</evidence>
<feature type="domain" description="YhdP central" evidence="2">
    <location>
        <begin position="25"/>
        <end position="951"/>
    </location>
</feature>
<organism evidence="3 4">
    <name type="scientific">Roseicella aquatilis</name>
    <dbReference type="NCBI Taxonomy" id="2527868"/>
    <lineage>
        <taxon>Bacteria</taxon>
        <taxon>Pseudomonadati</taxon>
        <taxon>Pseudomonadota</taxon>
        <taxon>Alphaproteobacteria</taxon>
        <taxon>Acetobacterales</taxon>
        <taxon>Roseomonadaceae</taxon>
        <taxon>Roseicella</taxon>
    </lineage>
</organism>
<dbReference type="Proteomes" id="UP000295023">
    <property type="component" value="Unassembled WGS sequence"/>
</dbReference>
<evidence type="ECO:0000259" key="2">
    <source>
        <dbReference type="Pfam" id="PF13116"/>
    </source>
</evidence>
<evidence type="ECO:0000313" key="4">
    <source>
        <dbReference type="Proteomes" id="UP000295023"/>
    </source>
</evidence>
<gene>
    <name evidence="3" type="ORF">EXY23_26025</name>
</gene>
<feature type="region of interest" description="Disordered" evidence="1">
    <location>
        <begin position="917"/>
        <end position="937"/>
    </location>
</feature>
<name>A0A4R4D2B0_9PROT</name>
<comment type="caution">
    <text evidence="3">The sequence shown here is derived from an EMBL/GenBank/DDBJ whole genome shotgun (WGS) entry which is preliminary data.</text>
</comment>
<dbReference type="Pfam" id="PF13116">
    <property type="entry name" value="YhdP"/>
    <property type="match status" value="1"/>
</dbReference>
<reference evidence="3 4" key="1">
    <citation type="submission" date="2019-03" db="EMBL/GenBank/DDBJ databases">
        <title>Paracraurococcus aquatilis NE82 genome sequence.</title>
        <authorList>
            <person name="Zhao Y."/>
            <person name="Du Z."/>
        </authorList>
    </citation>
    <scope>NUCLEOTIDE SEQUENCE [LARGE SCALE GENOMIC DNA]</scope>
    <source>
        <strain evidence="3 4">NE82</strain>
    </source>
</reference>
<accession>A0A4R4D2B0</accession>
<proteinExistence type="predicted"/>
<dbReference type="RefSeq" id="WP_132297096.1">
    <property type="nucleotide sequence ID" value="NZ_SKBM01000047.1"/>
</dbReference>